<dbReference type="EMBL" id="JARJLG010000102">
    <property type="protein sequence ID" value="KAJ7745603.1"/>
    <property type="molecule type" value="Genomic_DNA"/>
</dbReference>
<sequence>MQGQRLHGAFDEHPRGARYRPKSHTASPSMPASSTFPSRHWLREPDKRRADDTHALAAAATEARCIIRCKSIKPLRAAKRAVSPQPPMPLQVPWKDIVVPNFSRPMTMSLTMRTPPSRPPPRTPVPCDATWSGDFEFAADYVVYAPHCLSLGLPIPILVLVRPSSFPLPPHANNSDAASPASSTSTTSLASLLSPPTHKFPAEAQGVPSDVSDADKDEGEWEECDVAYDDVPLSPLVACAPSPRGSLSLSPIDSPIEQHEQAEEEVEGQGKWSFPLSPLPALPAYMGWHARPRASEEQPRNPQTPALRSRWSSSTLSSVHSLHATHGARSPKTFSFARRYFPSSSSPSSASKSPKPKVCAMGATAPSAHAYAYPKRKERKSKKPLTVADVLIVGRPAAPSVLACTSPDIFSSPSAPSPAGFSAIPLTPASALSPYPYSAGAKTPATPYSAGGQYAAYPAPASPAPSPSLSAALVQAYVTQRSPRRRASTASARSGWSYSSSSPGSSSCGGSGESDAGGSECSSGSGGLRRKPIPVEMFLR</sequence>
<feature type="region of interest" description="Disordered" evidence="1">
    <location>
        <begin position="1"/>
        <end position="41"/>
    </location>
</feature>
<feature type="region of interest" description="Disordered" evidence="1">
    <location>
        <begin position="291"/>
        <end position="312"/>
    </location>
</feature>
<feature type="compositionally biased region" description="Low complexity" evidence="1">
    <location>
        <begin position="513"/>
        <end position="523"/>
    </location>
</feature>
<accession>A0AAD7INN0</accession>
<evidence type="ECO:0000256" key="1">
    <source>
        <dbReference type="SAM" id="MobiDB-lite"/>
    </source>
</evidence>
<feature type="compositionally biased region" description="Low complexity" evidence="1">
    <location>
        <begin position="177"/>
        <end position="197"/>
    </location>
</feature>
<reference evidence="2" key="1">
    <citation type="submission" date="2023-03" db="EMBL/GenBank/DDBJ databases">
        <title>Massive genome expansion in bonnet fungi (Mycena s.s.) driven by repeated elements and novel gene families across ecological guilds.</title>
        <authorList>
            <consortium name="Lawrence Berkeley National Laboratory"/>
            <person name="Harder C.B."/>
            <person name="Miyauchi S."/>
            <person name="Viragh M."/>
            <person name="Kuo A."/>
            <person name="Thoen E."/>
            <person name="Andreopoulos B."/>
            <person name="Lu D."/>
            <person name="Skrede I."/>
            <person name="Drula E."/>
            <person name="Henrissat B."/>
            <person name="Morin E."/>
            <person name="Kohler A."/>
            <person name="Barry K."/>
            <person name="LaButti K."/>
            <person name="Morin E."/>
            <person name="Salamov A."/>
            <person name="Lipzen A."/>
            <person name="Mereny Z."/>
            <person name="Hegedus B."/>
            <person name="Baldrian P."/>
            <person name="Stursova M."/>
            <person name="Weitz H."/>
            <person name="Taylor A."/>
            <person name="Grigoriev I.V."/>
            <person name="Nagy L.G."/>
            <person name="Martin F."/>
            <person name="Kauserud H."/>
        </authorList>
    </citation>
    <scope>NUCLEOTIDE SEQUENCE</scope>
    <source>
        <strain evidence="2">CBHHK188m</strain>
    </source>
</reference>
<feature type="region of interest" description="Disordered" evidence="1">
    <location>
        <begin position="172"/>
        <end position="220"/>
    </location>
</feature>
<comment type="caution">
    <text evidence="2">The sequence shown here is derived from an EMBL/GenBank/DDBJ whole genome shotgun (WGS) entry which is preliminary data.</text>
</comment>
<feature type="compositionally biased region" description="Low complexity" evidence="1">
    <location>
        <begin position="488"/>
        <end position="506"/>
    </location>
</feature>
<dbReference type="Proteomes" id="UP001215280">
    <property type="component" value="Unassembled WGS sequence"/>
</dbReference>
<feature type="region of interest" description="Disordered" evidence="1">
    <location>
        <begin position="480"/>
        <end position="540"/>
    </location>
</feature>
<dbReference type="AlphaFoldDB" id="A0AAD7INN0"/>
<keyword evidence="3" id="KW-1185">Reference proteome</keyword>
<feature type="compositionally biased region" description="Polar residues" evidence="1">
    <location>
        <begin position="24"/>
        <end position="37"/>
    </location>
</feature>
<protein>
    <submittedName>
        <fullName evidence="2">Uncharacterized protein</fullName>
    </submittedName>
</protein>
<name>A0AAD7INN0_9AGAR</name>
<evidence type="ECO:0000313" key="3">
    <source>
        <dbReference type="Proteomes" id="UP001215280"/>
    </source>
</evidence>
<gene>
    <name evidence="2" type="ORF">DFH07DRAFT_977424</name>
</gene>
<organism evidence="2 3">
    <name type="scientific">Mycena maculata</name>
    <dbReference type="NCBI Taxonomy" id="230809"/>
    <lineage>
        <taxon>Eukaryota</taxon>
        <taxon>Fungi</taxon>
        <taxon>Dikarya</taxon>
        <taxon>Basidiomycota</taxon>
        <taxon>Agaricomycotina</taxon>
        <taxon>Agaricomycetes</taxon>
        <taxon>Agaricomycetidae</taxon>
        <taxon>Agaricales</taxon>
        <taxon>Marasmiineae</taxon>
        <taxon>Mycenaceae</taxon>
        <taxon>Mycena</taxon>
    </lineage>
</organism>
<evidence type="ECO:0000313" key="2">
    <source>
        <dbReference type="EMBL" id="KAJ7745603.1"/>
    </source>
</evidence>
<proteinExistence type="predicted"/>